<dbReference type="Pfam" id="PF20684">
    <property type="entry name" value="Fung_rhodopsin"/>
    <property type="match status" value="1"/>
</dbReference>
<dbReference type="InterPro" id="IPR052337">
    <property type="entry name" value="SAT4-like"/>
</dbReference>
<keyword evidence="10" id="KW-1185">Reference proteome</keyword>
<evidence type="ECO:0000313" key="10">
    <source>
        <dbReference type="Proteomes" id="UP000319257"/>
    </source>
</evidence>
<evidence type="ECO:0000256" key="4">
    <source>
        <dbReference type="ARBA" id="ARBA00023136"/>
    </source>
</evidence>
<feature type="transmembrane region" description="Helical" evidence="7">
    <location>
        <begin position="17"/>
        <end position="38"/>
    </location>
</feature>
<comment type="similarity">
    <text evidence="5">Belongs to the SAT4 family.</text>
</comment>
<feature type="domain" description="Rhodopsin" evidence="8">
    <location>
        <begin position="34"/>
        <end position="268"/>
    </location>
</feature>
<dbReference type="InParanoid" id="A0A507AT88"/>
<evidence type="ECO:0000313" key="9">
    <source>
        <dbReference type="EMBL" id="TPX08139.1"/>
    </source>
</evidence>
<feature type="transmembrane region" description="Helical" evidence="7">
    <location>
        <begin position="50"/>
        <end position="75"/>
    </location>
</feature>
<feature type="region of interest" description="Disordered" evidence="6">
    <location>
        <begin position="351"/>
        <end position="383"/>
    </location>
</feature>
<dbReference type="GO" id="GO:0016020">
    <property type="term" value="C:membrane"/>
    <property type="evidence" value="ECO:0007669"/>
    <property type="project" value="UniProtKB-SubCell"/>
</dbReference>
<reference evidence="9 10" key="1">
    <citation type="submission" date="2019-06" db="EMBL/GenBank/DDBJ databases">
        <title>Draft genome sequence of the filamentous fungus Phialemoniopsis curvata isolated from diesel fuel.</title>
        <authorList>
            <person name="Varaljay V.A."/>
            <person name="Lyon W.J."/>
            <person name="Crouch A.L."/>
            <person name="Drake C.E."/>
            <person name="Hollomon J.M."/>
            <person name="Nadeau L.J."/>
            <person name="Nunn H.S."/>
            <person name="Stevenson B.S."/>
            <person name="Bojanowski C.L."/>
            <person name="Crookes-Goodson W.J."/>
        </authorList>
    </citation>
    <scope>NUCLEOTIDE SEQUENCE [LARGE SCALE GENOMIC DNA]</scope>
    <source>
        <strain evidence="9 10">D216</strain>
    </source>
</reference>
<name>A0A507AT88_9PEZI</name>
<feature type="transmembrane region" description="Helical" evidence="7">
    <location>
        <begin position="129"/>
        <end position="149"/>
    </location>
</feature>
<evidence type="ECO:0000256" key="3">
    <source>
        <dbReference type="ARBA" id="ARBA00022989"/>
    </source>
</evidence>
<dbReference type="EMBL" id="SKBQ01000080">
    <property type="protein sequence ID" value="TPX08139.1"/>
    <property type="molecule type" value="Genomic_DNA"/>
</dbReference>
<evidence type="ECO:0000259" key="8">
    <source>
        <dbReference type="Pfam" id="PF20684"/>
    </source>
</evidence>
<accession>A0A507AT88</accession>
<dbReference type="Proteomes" id="UP000319257">
    <property type="component" value="Unassembled WGS sequence"/>
</dbReference>
<dbReference type="OrthoDB" id="444631at2759"/>
<evidence type="ECO:0000256" key="6">
    <source>
        <dbReference type="SAM" id="MobiDB-lite"/>
    </source>
</evidence>
<proteinExistence type="inferred from homology"/>
<organism evidence="9 10">
    <name type="scientific">Thyridium curvatum</name>
    <dbReference type="NCBI Taxonomy" id="1093900"/>
    <lineage>
        <taxon>Eukaryota</taxon>
        <taxon>Fungi</taxon>
        <taxon>Dikarya</taxon>
        <taxon>Ascomycota</taxon>
        <taxon>Pezizomycotina</taxon>
        <taxon>Sordariomycetes</taxon>
        <taxon>Sordariomycetidae</taxon>
        <taxon>Thyridiales</taxon>
        <taxon>Thyridiaceae</taxon>
        <taxon>Thyridium</taxon>
    </lineage>
</organism>
<keyword evidence="2 7" id="KW-0812">Transmembrane</keyword>
<dbReference type="InterPro" id="IPR049326">
    <property type="entry name" value="Rhodopsin_dom_fungi"/>
</dbReference>
<feature type="region of interest" description="Disordered" evidence="6">
    <location>
        <begin position="291"/>
        <end position="313"/>
    </location>
</feature>
<dbReference type="RefSeq" id="XP_030989850.1">
    <property type="nucleotide sequence ID" value="XM_031132799.1"/>
</dbReference>
<gene>
    <name evidence="9" type="ORF">E0L32_010206</name>
</gene>
<keyword evidence="3 7" id="KW-1133">Transmembrane helix</keyword>
<evidence type="ECO:0000256" key="1">
    <source>
        <dbReference type="ARBA" id="ARBA00004141"/>
    </source>
</evidence>
<comment type="caution">
    <text evidence="9">The sequence shown here is derived from an EMBL/GenBank/DDBJ whole genome shotgun (WGS) entry which is preliminary data.</text>
</comment>
<protein>
    <recommendedName>
        <fullName evidence="8">Rhodopsin domain-containing protein</fullName>
    </recommendedName>
</protein>
<sequence length="398" mass="44161">MYTVPGNIPGPSNALQIQIPCIVFFIVTPIFLGIRIWSRFQRGHHIGADDWAIAASFVSAELVSALMMVSCAYGFGQHIKNLSTDNKLMTLKVFYIAQIFYKLTINMTKASILLLYLRIFVQKWFRVCCYILLGVVVAYMIAAVCAAIWQCTPVVRAWDKRVPGTCISITQNWYANAGYSIATDVLILILPLQPLYTSALPRVQKIALMAVFLLGGFVTITSIFRMQTIDFSTTSPDTTYDVASTIWTIIEEHLGIICACMPMCRLPLTYIFPRFFGTNAKNSVASNSHGRTIGGGVMSGTGNRSFRHAGTSRNDWVPEEKERGICLTTVNGRGSSKPVGSDDTSEEYILSTPAQENLHRKGSSSHELSGGRSTPDVETGYRGIHKVTQYEVTYDDRR</sequence>
<dbReference type="AlphaFoldDB" id="A0A507AT88"/>
<dbReference type="STRING" id="1093900.A0A507AT88"/>
<dbReference type="PANTHER" id="PTHR33048">
    <property type="entry name" value="PTH11-LIKE INTEGRAL MEMBRANE PROTEIN (AFU_ORTHOLOGUE AFUA_5G11245)"/>
    <property type="match status" value="1"/>
</dbReference>
<evidence type="ECO:0000256" key="7">
    <source>
        <dbReference type="SAM" id="Phobius"/>
    </source>
</evidence>
<evidence type="ECO:0000256" key="5">
    <source>
        <dbReference type="ARBA" id="ARBA00038359"/>
    </source>
</evidence>
<dbReference type="PANTHER" id="PTHR33048:SF55">
    <property type="entry name" value="INTEGRAL MEMBRANE PROTEIN"/>
    <property type="match status" value="1"/>
</dbReference>
<feature type="transmembrane region" description="Helical" evidence="7">
    <location>
        <begin position="206"/>
        <end position="224"/>
    </location>
</feature>
<comment type="subcellular location">
    <subcellularLocation>
        <location evidence="1">Membrane</location>
        <topology evidence="1">Multi-pass membrane protein</topology>
    </subcellularLocation>
</comment>
<keyword evidence="4 7" id="KW-0472">Membrane</keyword>
<evidence type="ECO:0000256" key="2">
    <source>
        <dbReference type="ARBA" id="ARBA00022692"/>
    </source>
</evidence>
<dbReference type="GeneID" id="41977653"/>
<feature type="transmembrane region" description="Helical" evidence="7">
    <location>
        <begin position="95"/>
        <end position="117"/>
    </location>
</feature>